<gene>
    <name evidence="4" type="primary">hypE</name>
    <name evidence="4" type="ORF">FJY86_00350</name>
</gene>
<reference evidence="4" key="1">
    <citation type="submission" date="2019-03" db="EMBL/GenBank/DDBJ databases">
        <title>Lake Tanganyika Metagenome-Assembled Genomes (MAGs).</title>
        <authorList>
            <person name="Tran P."/>
        </authorList>
    </citation>
    <scope>NUCLEOTIDE SEQUENCE</scope>
    <source>
        <strain evidence="4">M_DeepCast_50m_m2_156</strain>
    </source>
</reference>
<dbReference type="InterPro" id="IPR011854">
    <property type="entry name" value="HypE"/>
</dbReference>
<evidence type="ECO:0000259" key="3">
    <source>
        <dbReference type="Pfam" id="PF02769"/>
    </source>
</evidence>
<accession>A0A8T4C5U8</accession>
<evidence type="ECO:0000256" key="1">
    <source>
        <dbReference type="ARBA" id="ARBA00006243"/>
    </source>
</evidence>
<dbReference type="Gene3D" id="3.30.1330.10">
    <property type="entry name" value="PurM-like, N-terminal domain"/>
    <property type="match status" value="1"/>
</dbReference>
<dbReference type="SUPFAM" id="SSF56042">
    <property type="entry name" value="PurM C-terminal domain-like"/>
    <property type="match status" value="1"/>
</dbReference>
<evidence type="ECO:0000313" key="5">
    <source>
        <dbReference type="Proteomes" id="UP000774699"/>
    </source>
</evidence>
<dbReference type="PIRSF" id="PIRSF005644">
    <property type="entry name" value="Hdrgns_mtr_HypE"/>
    <property type="match status" value="1"/>
</dbReference>
<dbReference type="Proteomes" id="UP000774699">
    <property type="component" value="Unassembled WGS sequence"/>
</dbReference>
<organism evidence="4 5">
    <name type="scientific">Candidatus Iainarchaeum sp</name>
    <dbReference type="NCBI Taxonomy" id="3101447"/>
    <lineage>
        <taxon>Archaea</taxon>
        <taxon>Candidatus Iainarchaeota</taxon>
        <taxon>Candidatus Iainarchaeia</taxon>
        <taxon>Candidatus Iainarchaeales</taxon>
        <taxon>Candidatus Iainarchaeaceae</taxon>
        <taxon>Candidatus Iainarchaeum</taxon>
    </lineage>
</organism>
<dbReference type="Pfam" id="PF00586">
    <property type="entry name" value="AIRS"/>
    <property type="match status" value="1"/>
</dbReference>
<dbReference type="PANTHER" id="PTHR30303:SF0">
    <property type="entry name" value="CARBAMOYL DEHYDRATASE HYPE"/>
    <property type="match status" value="1"/>
</dbReference>
<feature type="domain" description="PurM-like C-terminal" evidence="3">
    <location>
        <begin position="183"/>
        <end position="326"/>
    </location>
</feature>
<dbReference type="InterPro" id="IPR010918">
    <property type="entry name" value="PurM-like_C_dom"/>
</dbReference>
<sequence>MNQEDCFLDNCPPFEDRSVDRIKLSEGSGGQEMHRLIHWIQKMLPPSTNWNNTQDDAATIPFPSTHNESENNHLVFTTDSYVVTPLFFPGGNIGTLAFCGTINDLVVMGAEPLGISLGMILEEGLPRTHLESVIQTIGALSQKYHVPIVTGDTKVMERKSIDKMVLNTSGVGHAARVLNTPLRVGDDIIVSGSIGEHGAALLAKRFDIDSSLETDSQPLLDEMRAVRQNIKQARDITRGGLVGVLHELARKNNIGMQLSEEQIPIRREVQHLTELLGIDPLSLACEGRMVCACSPDNTPAVVSALKKFNDSANVIGRVTQKEGLFLQTSFGNKIIPEPSGVLTPRIC</sequence>
<feature type="domain" description="PurM-like N-terminal" evidence="2">
    <location>
        <begin position="55"/>
        <end position="173"/>
    </location>
</feature>
<dbReference type="AlphaFoldDB" id="A0A8T4C5U8"/>
<name>A0A8T4C5U8_9ARCH</name>
<dbReference type="SUPFAM" id="SSF55326">
    <property type="entry name" value="PurM N-terminal domain-like"/>
    <property type="match status" value="1"/>
</dbReference>
<dbReference type="GO" id="GO:0051604">
    <property type="term" value="P:protein maturation"/>
    <property type="evidence" value="ECO:0007669"/>
    <property type="project" value="TreeGrafter"/>
</dbReference>
<dbReference type="Pfam" id="PF02769">
    <property type="entry name" value="AIRS_C"/>
    <property type="match status" value="1"/>
</dbReference>
<dbReference type="InterPro" id="IPR036921">
    <property type="entry name" value="PurM-like_N_sf"/>
</dbReference>
<comment type="caution">
    <text evidence="4">The sequence shown here is derived from an EMBL/GenBank/DDBJ whole genome shotgun (WGS) entry which is preliminary data.</text>
</comment>
<dbReference type="Gene3D" id="3.90.650.10">
    <property type="entry name" value="PurM-like C-terminal domain"/>
    <property type="match status" value="1"/>
</dbReference>
<dbReference type="InterPro" id="IPR016188">
    <property type="entry name" value="PurM-like_N"/>
</dbReference>
<evidence type="ECO:0000259" key="2">
    <source>
        <dbReference type="Pfam" id="PF00586"/>
    </source>
</evidence>
<dbReference type="PANTHER" id="PTHR30303">
    <property type="entry name" value="HYDROGENASE ISOENZYMES FORMATION PROTEIN HYPE"/>
    <property type="match status" value="1"/>
</dbReference>
<comment type="similarity">
    <text evidence="1">Belongs to the HypE family.</text>
</comment>
<evidence type="ECO:0000313" key="4">
    <source>
        <dbReference type="EMBL" id="MBM3281781.1"/>
    </source>
</evidence>
<dbReference type="InterPro" id="IPR036676">
    <property type="entry name" value="PurM-like_C_sf"/>
</dbReference>
<protein>
    <submittedName>
        <fullName evidence="4">Hydrogenase expression/formation protein HypE</fullName>
    </submittedName>
</protein>
<dbReference type="EMBL" id="VGJJ01000002">
    <property type="protein sequence ID" value="MBM3281781.1"/>
    <property type="molecule type" value="Genomic_DNA"/>
</dbReference>
<proteinExistence type="inferred from homology"/>
<dbReference type="NCBIfam" id="TIGR02124">
    <property type="entry name" value="hypE"/>
    <property type="match status" value="1"/>
</dbReference>
<dbReference type="CDD" id="cd02197">
    <property type="entry name" value="HypE"/>
    <property type="match status" value="1"/>
</dbReference>